<dbReference type="InterPro" id="IPR036410">
    <property type="entry name" value="HSP_DnaJ_Cys-rich_dom_sf"/>
</dbReference>
<sequence>MRKREQTKTTSCPYCKGRGYFQLILGGTETCDYCSGAGTLQEVKPESIVS</sequence>
<dbReference type="PIR" id="F84075">
    <property type="entry name" value="F84075"/>
</dbReference>
<organism evidence="1 2">
    <name type="scientific">Halalkalibacterium halodurans (strain ATCC BAA-125 / DSM 18197 / FERM 7344 / JCM 9153 / C-125)</name>
    <name type="common">Bacillus halodurans</name>
    <dbReference type="NCBI Taxonomy" id="272558"/>
    <lineage>
        <taxon>Bacteria</taxon>
        <taxon>Bacillati</taxon>
        <taxon>Bacillota</taxon>
        <taxon>Bacilli</taxon>
        <taxon>Bacillales</taxon>
        <taxon>Bacillaceae</taxon>
        <taxon>Halalkalibacterium (ex Joshi et al. 2022)</taxon>
    </lineage>
</organism>
<gene>
    <name evidence="1" type="ordered locus">BH3406</name>
</gene>
<dbReference type="HOGENOM" id="CLU_208902_0_0_9"/>
<dbReference type="GeneID" id="87598944"/>
<protein>
    <submittedName>
        <fullName evidence="1">BH3406 protein</fullName>
    </submittedName>
</protein>
<dbReference type="EMBL" id="BA000004">
    <property type="protein sequence ID" value="BAB07125.1"/>
    <property type="molecule type" value="Genomic_DNA"/>
</dbReference>
<proteinExistence type="predicted"/>
<accession>Q9K7F5</accession>
<dbReference type="InterPro" id="IPR035272">
    <property type="entry name" value="DUF5351"/>
</dbReference>
<reference evidence="1 2" key="1">
    <citation type="journal article" date="2000" name="Nucleic Acids Res.">
        <title>Complete genome sequence of the alkaliphilic bacterium Bacillus halodurans and genomic sequence comparison with Bacillus subtilis.</title>
        <authorList>
            <person name="Takami H."/>
            <person name="Nakasone K."/>
            <person name="Takaki Y."/>
            <person name="Maeno G."/>
            <person name="Sasaki R."/>
            <person name="Masui N."/>
            <person name="Fuji F."/>
            <person name="Hirama C."/>
            <person name="Nakamura Y."/>
            <person name="Ogasawara N."/>
            <person name="Kuhara S."/>
            <person name="Horikoshi K."/>
        </authorList>
    </citation>
    <scope>NUCLEOTIDE SEQUENCE [LARGE SCALE GENOMIC DNA]</scope>
    <source>
        <strain evidence="2">ATCC BAA-125 / DSM 18197 / FERM 7344 / JCM 9153 / C-125</strain>
    </source>
</reference>
<evidence type="ECO:0000313" key="2">
    <source>
        <dbReference type="Proteomes" id="UP000001258"/>
    </source>
</evidence>
<keyword evidence="2" id="KW-1185">Reference proteome</keyword>
<dbReference type="Gene3D" id="6.20.20.10">
    <property type="match status" value="1"/>
</dbReference>
<dbReference type="SUPFAM" id="SSF57938">
    <property type="entry name" value="DnaJ/Hsp40 cysteine-rich domain"/>
    <property type="match status" value="1"/>
</dbReference>
<dbReference type="RefSeq" id="WP_010899547.1">
    <property type="nucleotide sequence ID" value="NC_002570.2"/>
</dbReference>
<dbReference type="Pfam" id="PF17302">
    <property type="entry name" value="DUF5351"/>
    <property type="match status" value="1"/>
</dbReference>
<dbReference type="AlphaFoldDB" id="Q9K7F5"/>
<name>Q9K7F5_HALH5</name>
<evidence type="ECO:0000313" key="1">
    <source>
        <dbReference type="EMBL" id="BAB07125.1"/>
    </source>
</evidence>
<dbReference type="Proteomes" id="UP000001258">
    <property type="component" value="Chromosome"/>
</dbReference>
<dbReference type="KEGG" id="bha:BH3406"/>